<dbReference type="Proteomes" id="UP000186955">
    <property type="component" value="Unassembled WGS sequence"/>
</dbReference>
<dbReference type="CDD" id="cd09276">
    <property type="entry name" value="Rnase_HI_RT_non_LTR"/>
    <property type="match status" value="1"/>
</dbReference>
<dbReference type="EMBL" id="MNBE01000025">
    <property type="protein sequence ID" value="OKP15081.1"/>
    <property type="molecule type" value="Genomic_DNA"/>
</dbReference>
<reference evidence="3 4" key="1">
    <citation type="submission" date="2016-10" db="EMBL/GenBank/DDBJ databases">
        <title>Genome sequence of the ascomycete fungus Penicillium subrubescens.</title>
        <authorList>
            <person name="De Vries R.P."/>
            <person name="Peng M."/>
            <person name="Dilokpimol A."/>
            <person name="Hilden K."/>
            <person name="Makela M.R."/>
            <person name="Grigoriev I."/>
            <person name="Riley R."/>
            <person name="Granchi Z."/>
        </authorList>
    </citation>
    <scope>NUCLEOTIDE SEQUENCE [LARGE SCALE GENOMIC DNA]</scope>
    <source>
        <strain evidence="3 4">CBS 132785</strain>
    </source>
</reference>
<dbReference type="InterPro" id="IPR036397">
    <property type="entry name" value="RNaseH_sf"/>
</dbReference>
<keyword evidence="4" id="KW-1185">Reference proteome</keyword>
<accession>A0A1Q5URI8</accession>
<sequence length="168" mass="18380">MSLGSDCQAAIQAVQNPKRSSGQFVLSAIYNHVRALRSQTPTFDQIPIEIRWIPAHVGVPGNETADVEAKLAATEGRVENGAEQPYPEGSAGRVLLAATAKRRVRRRIKERWAQEWAKERTGKPNQRLVKVPDKKASWDSSDTSKSNQQAMTTTRQDDLAGTGGEDAG</sequence>
<dbReference type="SUPFAM" id="SSF53098">
    <property type="entry name" value="Ribonuclease H-like"/>
    <property type="match status" value="1"/>
</dbReference>
<dbReference type="InterPro" id="IPR012337">
    <property type="entry name" value="RNaseH-like_sf"/>
</dbReference>
<dbReference type="STRING" id="1316194.A0A1Q5URI8"/>
<feature type="domain" description="RNase H type-1" evidence="2">
    <location>
        <begin position="1"/>
        <end position="74"/>
    </location>
</feature>
<dbReference type="InterPro" id="IPR002156">
    <property type="entry name" value="RNaseH_domain"/>
</dbReference>
<protein>
    <recommendedName>
        <fullName evidence="2">RNase H type-1 domain-containing protein</fullName>
    </recommendedName>
</protein>
<proteinExistence type="predicted"/>
<dbReference type="GO" id="GO:0004523">
    <property type="term" value="F:RNA-DNA hybrid ribonuclease activity"/>
    <property type="evidence" value="ECO:0007669"/>
    <property type="project" value="InterPro"/>
</dbReference>
<feature type="region of interest" description="Disordered" evidence="1">
    <location>
        <begin position="116"/>
        <end position="168"/>
    </location>
</feature>
<evidence type="ECO:0000313" key="3">
    <source>
        <dbReference type="EMBL" id="OKP15081.1"/>
    </source>
</evidence>
<comment type="caution">
    <text evidence="3">The sequence shown here is derived from an EMBL/GenBank/DDBJ whole genome shotgun (WGS) entry which is preliminary data.</text>
</comment>
<feature type="compositionally biased region" description="Polar residues" evidence="1">
    <location>
        <begin position="138"/>
        <end position="154"/>
    </location>
</feature>
<dbReference type="PROSITE" id="PS50879">
    <property type="entry name" value="RNASE_H_1"/>
    <property type="match status" value="1"/>
</dbReference>
<name>A0A1Q5URI8_9EURO</name>
<dbReference type="GO" id="GO:0003676">
    <property type="term" value="F:nucleic acid binding"/>
    <property type="evidence" value="ECO:0007669"/>
    <property type="project" value="InterPro"/>
</dbReference>
<evidence type="ECO:0000256" key="1">
    <source>
        <dbReference type="SAM" id="MobiDB-lite"/>
    </source>
</evidence>
<organism evidence="3 4">
    <name type="scientific">Penicillium subrubescens</name>
    <dbReference type="NCBI Taxonomy" id="1316194"/>
    <lineage>
        <taxon>Eukaryota</taxon>
        <taxon>Fungi</taxon>
        <taxon>Dikarya</taxon>
        <taxon>Ascomycota</taxon>
        <taxon>Pezizomycotina</taxon>
        <taxon>Eurotiomycetes</taxon>
        <taxon>Eurotiomycetidae</taxon>
        <taxon>Eurotiales</taxon>
        <taxon>Aspergillaceae</taxon>
        <taxon>Penicillium</taxon>
    </lineage>
</organism>
<evidence type="ECO:0000313" key="4">
    <source>
        <dbReference type="Proteomes" id="UP000186955"/>
    </source>
</evidence>
<evidence type="ECO:0000259" key="2">
    <source>
        <dbReference type="PROSITE" id="PS50879"/>
    </source>
</evidence>
<gene>
    <name evidence="3" type="ORF">PENSUB_2366</name>
</gene>
<dbReference type="Gene3D" id="3.30.420.10">
    <property type="entry name" value="Ribonuclease H-like superfamily/Ribonuclease H"/>
    <property type="match status" value="1"/>
</dbReference>
<dbReference type="AlphaFoldDB" id="A0A1Q5URI8"/>